<dbReference type="Proteomes" id="UP000662857">
    <property type="component" value="Chromosome"/>
</dbReference>
<comment type="similarity">
    <text evidence="2">Belongs to the metallo-dependent hydrolases superfamily. ACMSD family.</text>
</comment>
<dbReference type="PANTHER" id="PTHR21240:SF27">
    <property type="entry name" value="2-AMINO-3-CARBOXYMUCONATE-6-SEMIALDEHYDE DECARBOXYLASE"/>
    <property type="match status" value="1"/>
</dbReference>
<evidence type="ECO:0000256" key="7">
    <source>
        <dbReference type="ARBA" id="ARBA00022793"/>
    </source>
</evidence>
<evidence type="ECO:0000256" key="9">
    <source>
        <dbReference type="ARBA" id="ARBA00023239"/>
    </source>
</evidence>
<comment type="subunit">
    <text evidence="3">Monomer.</text>
</comment>
<dbReference type="GO" id="GO:0019748">
    <property type="term" value="P:secondary metabolic process"/>
    <property type="evidence" value="ECO:0007669"/>
    <property type="project" value="TreeGrafter"/>
</dbReference>
<comment type="pathway">
    <text evidence="1">Secondary metabolite metabolism; quinolate metabolism.</text>
</comment>
<dbReference type="EMBL" id="CP070499">
    <property type="protein sequence ID" value="QSB15995.1"/>
    <property type="molecule type" value="Genomic_DNA"/>
</dbReference>
<dbReference type="SUPFAM" id="SSF51556">
    <property type="entry name" value="Metallo-dependent hydrolases"/>
    <property type="match status" value="1"/>
</dbReference>
<evidence type="ECO:0000256" key="4">
    <source>
        <dbReference type="ARBA" id="ARBA00012365"/>
    </source>
</evidence>
<dbReference type="Pfam" id="PF04909">
    <property type="entry name" value="Amidohydro_2"/>
    <property type="match status" value="1"/>
</dbReference>
<name>A0A895YJ26_9ACTN</name>
<sequence>MTAATPVVDVHAHLVPKGWPELASVCGGDGWPWLRIDSERAAMLMVGEQEFRPVRRSAWDPATRLGDMDTDRVDRQVVSPTPLFFSYDRAADQAAKVCRIFNDLTLEFTASDPARLLPFCQVPLQDPVRAVAELDRCLAAGHLGVEIGNHVGDRDLDDPGIVEFLQHCASVGAPVLVHPWDMPAGPRLDRWMARWLVSMPAETHLSILAMVLGGAFDRLPPSLRICFAHGGGSFPFWLGRADNAWHRRGDAVRGASQHPPSYYVARFFVDTVVFEPEPLRLLVAAMGEDQVVLGSDYPYPLGERPAGGVVREAAVLTDAQRGKLLSANPLRFLDGARTADLR</sequence>
<protein>
    <recommendedName>
        <fullName evidence="5">2-amino-3-carboxymuconate-6-semialdehyde decarboxylase</fullName>
        <ecNumber evidence="4">4.1.1.45</ecNumber>
    </recommendedName>
    <alternativeName>
        <fullName evidence="10">Picolinate carboxylase</fullName>
    </alternativeName>
</protein>
<evidence type="ECO:0000256" key="8">
    <source>
        <dbReference type="ARBA" id="ARBA00022833"/>
    </source>
</evidence>
<keyword evidence="6" id="KW-0479">Metal-binding</keyword>
<evidence type="ECO:0000256" key="6">
    <source>
        <dbReference type="ARBA" id="ARBA00022723"/>
    </source>
</evidence>
<dbReference type="Gene3D" id="3.20.20.140">
    <property type="entry name" value="Metal-dependent hydrolases"/>
    <property type="match status" value="1"/>
</dbReference>
<feature type="domain" description="Amidohydrolase-related" evidence="11">
    <location>
        <begin position="8"/>
        <end position="334"/>
    </location>
</feature>
<gene>
    <name evidence="12" type="ORF">JQS43_06635</name>
</gene>
<reference evidence="12" key="1">
    <citation type="submission" date="2021-02" db="EMBL/GenBank/DDBJ databases">
        <title>Natrosporangium hydrolyticum gen. nov., sp. nov, a haloalkaliphilic actinobacterium from a soda solonchak soil.</title>
        <authorList>
            <person name="Sorokin D.Y."/>
            <person name="Khijniak T.V."/>
            <person name="Zakharycheva A.P."/>
            <person name="Boueva O.V."/>
            <person name="Ariskina E.V."/>
            <person name="Hahnke R.L."/>
            <person name="Bunk B."/>
            <person name="Sproer C."/>
            <person name="Schumann P."/>
            <person name="Evtushenko L.I."/>
            <person name="Kublanov I.V."/>
        </authorList>
    </citation>
    <scope>NUCLEOTIDE SEQUENCE</scope>
    <source>
        <strain evidence="12">DSM 106523</strain>
    </source>
</reference>
<evidence type="ECO:0000256" key="3">
    <source>
        <dbReference type="ARBA" id="ARBA00011245"/>
    </source>
</evidence>
<evidence type="ECO:0000256" key="1">
    <source>
        <dbReference type="ARBA" id="ARBA00005079"/>
    </source>
</evidence>
<dbReference type="PANTHER" id="PTHR21240">
    <property type="entry name" value="2-AMINO-3-CARBOXYLMUCONATE-6-SEMIALDEHYDE DECARBOXYLASE"/>
    <property type="match status" value="1"/>
</dbReference>
<proteinExistence type="inferred from homology"/>
<dbReference type="GO" id="GO:0016787">
    <property type="term" value="F:hydrolase activity"/>
    <property type="evidence" value="ECO:0007669"/>
    <property type="project" value="InterPro"/>
</dbReference>
<evidence type="ECO:0000256" key="5">
    <source>
        <dbReference type="ARBA" id="ARBA00021214"/>
    </source>
</evidence>
<dbReference type="GO" id="GO:0046872">
    <property type="term" value="F:metal ion binding"/>
    <property type="evidence" value="ECO:0007669"/>
    <property type="project" value="UniProtKB-KW"/>
</dbReference>
<evidence type="ECO:0000256" key="10">
    <source>
        <dbReference type="ARBA" id="ARBA00031120"/>
    </source>
</evidence>
<keyword evidence="13" id="KW-1185">Reference proteome</keyword>
<dbReference type="GO" id="GO:0001760">
    <property type="term" value="F:aminocarboxymuconate-semialdehyde decarboxylase activity"/>
    <property type="evidence" value="ECO:0007669"/>
    <property type="project" value="UniProtKB-EC"/>
</dbReference>
<dbReference type="RefSeq" id="WP_239678192.1">
    <property type="nucleotide sequence ID" value="NZ_CP070499.1"/>
</dbReference>
<organism evidence="12 13">
    <name type="scientific">Natronosporangium hydrolyticum</name>
    <dbReference type="NCBI Taxonomy" id="2811111"/>
    <lineage>
        <taxon>Bacteria</taxon>
        <taxon>Bacillati</taxon>
        <taxon>Actinomycetota</taxon>
        <taxon>Actinomycetes</taxon>
        <taxon>Micromonosporales</taxon>
        <taxon>Micromonosporaceae</taxon>
        <taxon>Natronosporangium</taxon>
    </lineage>
</organism>
<keyword evidence="7" id="KW-0210">Decarboxylase</keyword>
<evidence type="ECO:0000313" key="13">
    <source>
        <dbReference type="Proteomes" id="UP000662857"/>
    </source>
</evidence>
<dbReference type="InterPro" id="IPR032466">
    <property type="entry name" value="Metal_Hydrolase"/>
</dbReference>
<accession>A0A895YJ26</accession>
<keyword evidence="8" id="KW-0862">Zinc</keyword>
<dbReference type="InterPro" id="IPR006680">
    <property type="entry name" value="Amidohydro-rel"/>
</dbReference>
<evidence type="ECO:0000259" key="11">
    <source>
        <dbReference type="Pfam" id="PF04909"/>
    </source>
</evidence>
<evidence type="ECO:0000256" key="2">
    <source>
        <dbReference type="ARBA" id="ARBA00005871"/>
    </source>
</evidence>
<evidence type="ECO:0000313" key="12">
    <source>
        <dbReference type="EMBL" id="QSB15995.1"/>
    </source>
</evidence>
<keyword evidence="9" id="KW-0456">Lyase</keyword>
<dbReference type="GO" id="GO:0005829">
    <property type="term" value="C:cytosol"/>
    <property type="evidence" value="ECO:0007669"/>
    <property type="project" value="TreeGrafter"/>
</dbReference>
<dbReference type="AlphaFoldDB" id="A0A895YJ26"/>
<dbReference type="InterPro" id="IPR032465">
    <property type="entry name" value="ACMSD"/>
</dbReference>
<dbReference type="KEGG" id="nhy:JQS43_06635"/>
<dbReference type="EC" id="4.1.1.45" evidence="4"/>